<organism evidence="3 4">
    <name type="scientific">Rugamonas apoptosis</name>
    <dbReference type="NCBI Taxonomy" id="2758570"/>
    <lineage>
        <taxon>Bacteria</taxon>
        <taxon>Pseudomonadati</taxon>
        <taxon>Pseudomonadota</taxon>
        <taxon>Betaproteobacteria</taxon>
        <taxon>Burkholderiales</taxon>
        <taxon>Oxalobacteraceae</taxon>
        <taxon>Telluria group</taxon>
        <taxon>Rugamonas</taxon>
    </lineage>
</organism>
<reference evidence="3 4" key="1">
    <citation type="submission" date="2020-07" db="EMBL/GenBank/DDBJ databases">
        <title>Novel species isolated from subtropical streams in China.</title>
        <authorList>
            <person name="Lu H."/>
        </authorList>
    </citation>
    <scope>NUCLEOTIDE SEQUENCE [LARGE SCALE GENOMIC DNA]</scope>
    <source>
        <strain evidence="3 4">LX47W</strain>
    </source>
</reference>
<dbReference type="NCBIfam" id="TIGR02595">
    <property type="entry name" value="PEP_CTERM"/>
    <property type="match status" value="1"/>
</dbReference>
<comment type="caution">
    <text evidence="3">The sequence shown here is derived from an EMBL/GenBank/DDBJ whole genome shotgun (WGS) entry which is preliminary data.</text>
</comment>
<dbReference type="EMBL" id="JACEZU010000017">
    <property type="protein sequence ID" value="MBA5690421.1"/>
    <property type="molecule type" value="Genomic_DNA"/>
</dbReference>
<sequence>MKSTPTLKQLAGVVVSAVTLLGAAPAMADTISFEAHGPDIFAGGDTFAEAGYTMQVLDTVAGNGGGFAGAIANGADPTTCTVAACPVGNNSMYYLGLNDGGLNIHRTDASAFSLHGLDYAFLAPIGGLHNFSYGQLMLTGTAVGGGTVRATFDFPLQNGAGNYVFGGAPLNAAFGQTKLSGLNISACMFDNSGNCYNPADNQAQFAIDNLNVSAVPEPSAYAMLMLGLGGVAFAARRRARQAGQSAPTLPAQA</sequence>
<feature type="chain" id="PRO_5030650453" evidence="1">
    <location>
        <begin position="29"/>
        <end position="253"/>
    </location>
</feature>
<dbReference type="Proteomes" id="UP000573499">
    <property type="component" value="Unassembled WGS sequence"/>
</dbReference>
<proteinExistence type="predicted"/>
<accession>A0A7W2INB0</accession>
<keyword evidence="4" id="KW-1185">Reference proteome</keyword>
<feature type="domain" description="Ice-binding protein C-terminal" evidence="2">
    <location>
        <begin position="214"/>
        <end position="238"/>
    </location>
</feature>
<protein>
    <submittedName>
        <fullName evidence="3">NF038120 family PEP-CTERM protein</fullName>
    </submittedName>
</protein>
<evidence type="ECO:0000313" key="3">
    <source>
        <dbReference type="EMBL" id="MBA5690421.1"/>
    </source>
</evidence>
<dbReference type="AlphaFoldDB" id="A0A7W2INB0"/>
<gene>
    <name evidence="3" type="ORF">H3H39_25600</name>
</gene>
<feature type="signal peptide" evidence="1">
    <location>
        <begin position="1"/>
        <end position="28"/>
    </location>
</feature>
<dbReference type="NCBIfam" id="NF038120">
    <property type="entry name" value="PEP_CTERM_QFxxD"/>
    <property type="match status" value="1"/>
</dbReference>
<evidence type="ECO:0000313" key="4">
    <source>
        <dbReference type="Proteomes" id="UP000573499"/>
    </source>
</evidence>
<dbReference type="InterPro" id="IPR013424">
    <property type="entry name" value="Ice-binding_C"/>
</dbReference>
<keyword evidence="1" id="KW-0732">Signal</keyword>
<evidence type="ECO:0000259" key="2">
    <source>
        <dbReference type="Pfam" id="PF07589"/>
    </source>
</evidence>
<name>A0A7W2INB0_9BURK</name>
<dbReference type="Pfam" id="PF07589">
    <property type="entry name" value="PEP-CTERM"/>
    <property type="match status" value="1"/>
</dbReference>
<dbReference type="RefSeq" id="WP_182157221.1">
    <property type="nucleotide sequence ID" value="NZ_JACEZU010000017.1"/>
</dbReference>
<evidence type="ECO:0000256" key="1">
    <source>
        <dbReference type="SAM" id="SignalP"/>
    </source>
</evidence>